<organism evidence="3 4">
    <name type="scientific">Sphaerobolus stellatus (strain SS14)</name>
    <dbReference type="NCBI Taxonomy" id="990650"/>
    <lineage>
        <taxon>Eukaryota</taxon>
        <taxon>Fungi</taxon>
        <taxon>Dikarya</taxon>
        <taxon>Basidiomycota</taxon>
        <taxon>Agaricomycotina</taxon>
        <taxon>Agaricomycetes</taxon>
        <taxon>Phallomycetidae</taxon>
        <taxon>Geastrales</taxon>
        <taxon>Sphaerobolaceae</taxon>
        <taxon>Sphaerobolus</taxon>
    </lineage>
</organism>
<feature type="compositionally biased region" description="Polar residues" evidence="1">
    <location>
        <begin position="104"/>
        <end position="113"/>
    </location>
</feature>
<dbReference type="AlphaFoldDB" id="A0A0C9VJX1"/>
<feature type="region of interest" description="Disordered" evidence="1">
    <location>
        <begin position="97"/>
        <end position="124"/>
    </location>
</feature>
<evidence type="ECO:0000313" key="3">
    <source>
        <dbReference type="EMBL" id="KIJ37741.1"/>
    </source>
</evidence>
<gene>
    <name evidence="3" type="ORF">M422DRAFT_259843</name>
</gene>
<dbReference type="EMBL" id="KN837167">
    <property type="protein sequence ID" value="KIJ37741.1"/>
    <property type="molecule type" value="Genomic_DNA"/>
</dbReference>
<evidence type="ECO:0000313" key="4">
    <source>
        <dbReference type="Proteomes" id="UP000054279"/>
    </source>
</evidence>
<feature type="compositionally biased region" description="Basic and acidic residues" evidence="1">
    <location>
        <begin position="21"/>
        <end position="32"/>
    </location>
</feature>
<keyword evidence="3" id="KW-0378">Hydrolase</keyword>
<reference evidence="3 4" key="1">
    <citation type="submission" date="2014-06" db="EMBL/GenBank/DDBJ databases">
        <title>Evolutionary Origins and Diversification of the Mycorrhizal Mutualists.</title>
        <authorList>
            <consortium name="DOE Joint Genome Institute"/>
            <consortium name="Mycorrhizal Genomics Consortium"/>
            <person name="Kohler A."/>
            <person name="Kuo A."/>
            <person name="Nagy L.G."/>
            <person name="Floudas D."/>
            <person name="Copeland A."/>
            <person name="Barry K.W."/>
            <person name="Cichocki N."/>
            <person name="Veneault-Fourrey C."/>
            <person name="LaButti K."/>
            <person name="Lindquist E.A."/>
            <person name="Lipzen A."/>
            <person name="Lundell T."/>
            <person name="Morin E."/>
            <person name="Murat C."/>
            <person name="Riley R."/>
            <person name="Ohm R."/>
            <person name="Sun H."/>
            <person name="Tunlid A."/>
            <person name="Henrissat B."/>
            <person name="Grigoriev I.V."/>
            <person name="Hibbett D.S."/>
            <person name="Martin F."/>
        </authorList>
    </citation>
    <scope>NUCLEOTIDE SEQUENCE [LARGE SCALE GENOMIC DNA]</scope>
    <source>
        <strain evidence="3 4">SS14</strain>
    </source>
</reference>
<evidence type="ECO:0000256" key="2">
    <source>
        <dbReference type="SAM" id="Phobius"/>
    </source>
</evidence>
<evidence type="ECO:0000256" key="1">
    <source>
        <dbReference type="SAM" id="MobiDB-lite"/>
    </source>
</evidence>
<accession>A0A0C9VJX1</accession>
<keyword evidence="4" id="KW-1185">Reference proteome</keyword>
<dbReference type="HOGENOM" id="CLU_1031233_0_0_1"/>
<proteinExistence type="predicted"/>
<feature type="compositionally biased region" description="Low complexity" evidence="1">
    <location>
        <begin position="179"/>
        <end position="201"/>
    </location>
</feature>
<feature type="region of interest" description="Disordered" evidence="1">
    <location>
        <begin position="174"/>
        <end position="207"/>
    </location>
</feature>
<protein>
    <submittedName>
        <fullName evidence="3">Glycoside hydrolase family 5 protein</fullName>
    </submittedName>
</protein>
<feature type="transmembrane region" description="Helical" evidence="2">
    <location>
        <begin position="144"/>
        <end position="165"/>
    </location>
</feature>
<dbReference type="OrthoDB" id="62120at2759"/>
<dbReference type="Proteomes" id="UP000054279">
    <property type="component" value="Unassembled WGS sequence"/>
</dbReference>
<feature type="region of interest" description="Disordered" evidence="1">
    <location>
        <begin position="1"/>
        <end position="74"/>
    </location>
</feature>
<keyword evidence="2" id="KW-0812">Transmembrane</keyword>
<name>A0A0C9VJX1_SPHS4</name>
<sequence>MSALNPGHYDPLEPRPPLPNHDVDPSVEHLPMEDLDFDTPPHGHLPAGTRPPYYNNQFGGPGARTSFADSTLSSAHHSANPSYAALPLDRSAGYGASPLGQYYDNPSQANLSHSAPRDYAPPDLLHEKRDMYDRAGRKSSKKKWFILGGVGLLLVAAAVGLGVYFGAVRPNQHKSGDLSSGNSSDPADSGSGGSSNNPSGSKNPIANLVVSGGTGSKIKTANGTTFTYTNTFGGTWYYDPSNPYVNRAQAQSYTPPLNTSWQWGVDKIYG</sequence>
<dbReference type="GO" id="GO:0016787">
    <property type="term" value="F:hydrolase activity"/>
    <property type="evidence" value="ECO:0007669"/>
    <property type="project" value="UniProtKB-KW"/>
</dbReference>
<keyword evidence="2" id="KW-0472">Membrane</keyword>
<keyword evidence="2" id="KW-1133">Transmembrane helix</keyword>